<dbReference type="GO" id="GO:0015297">
    <property type="term" value="F:antiporter activity"/>
    <property type="evidence" value="ECO:0007669"/>
    <property type="project" value="InterPro"/>
</dbReference>
<feature type="transmembrane region" description="Helical" evidence="10">
    <location>
        <begin position="250"/>
        <end position="277"/>
    </location>
</feature>
<evidence type="ECO:0000313" key="15">
    <source>
        <dbReference type="Proteomes" id="UP000607653"/>
    </source>
</evidence>
<dbReference type="InterPro" id="IPR006153">
    <property type="entry name" value="Cation/H_exchanger_TM"/>
</dbReference>
<evidence type="ECO:0000256" key="1">
    <source>
        <dbReference type="ARBA" id="ARBA00004141"/>
    </source>
</evidence>
<comment type="subcellular location">
    <subcellularLocation>
        <location evidence="1">Membrane</location>
        <topology evidence="1">Multi-pass membrane protein</topology>
    </subcellularLocation>
</comment>
<gene>
    <name evidence="14" type="ORF">HUJ06_027833</name>
</gene>
<comment type="caution">
    <text evidence="14">The sequence shown here is derived from an EMBL/GenBank/DDBJ whole genome shotgun (WGS) entry which is preliminary data.</text>
</comment>
<evidence type="ECO:0000256" key="3">
    <source>
        <dbReference type="ARBA" id="ARBA00022538"/>
    </source>
</evidence>
<feature type="transmembrane region" description="Helical" evidence="10">
    <location>
        <begin position="431"/>
        <end position="454"/>
    </location>
</feature>
<evidence type="ECO:0000259" key="13">
    <source>
        <dbReference type="Pfam" id="PF23259"/>
    </source>
</evidence>
<dbReference type="InterPro" id="IPR057291">
    <property type="entry name" value="CHX17_2nd"/>
</dbReference>
<dbReference type="InterPro" id="IPR038770">
    <property type="entry name" value="Na+/solute_symporter_sf"/>
</dbReference>
<keyword evidence="3" id="KW-0633">Potassium transport</keyword>
<evidence type="ECO:0000256" key="5">
    <source>
        <dbReference type="ARBA" id="ARBA00022958"/>
    </source>
</evidence>
<keyword evidence="7" id="KW-0406">Ion transport</keyword>
<feature type="domain" description="Cation/H+ exchanger transmembrane" evidence="11">
    <location>
        <begin position="70"/>
        <end position="444"/>
    </location>
</feature>
<keyword evidence="4 10" id="KW-0812">Transmembrane</keyword>
<evidence type="ECO:0000256" key="10">
    <source>
        <dbReference type="SAM" id="Phobius"/>
    </source>
</evidence>
<evidence type="ECO:0000256" key="9">
    <source>
        <dbReference type="ARBA" id="ARBA00038341"/>
    </source>
</evidence>
<dbReference type="EMBL" id="DUZY01000002">
    <property type="protein sequence ID" value="DAD26364.1"/>
    <property type="molecule type" value="Genomic_DNA"/>
</dbReference>
<evidence type="ECO:0000256" key="6">
    <source>
        <dbReference type="ARBA" id="ARBA00022989"/>
    </source>
</evidence>
<dbReference type="Pfam" id="PF23256">
    <property type="entry name" value="CHX17_2nd"/>
    <property type="match status" value="1"/>
</dbReference>
<evidence type="ECO:0000259" key="12">
    <source>
        <dbReference type="Pfam" id="PF23256"/>
    </source>
</evidence>
<dbReference type="PANTHER" id="PTHR32468:SF35">
    <property type="entry name" value="CATION_H+ EXCHANGER DOMAIN-CONTAINING PROTEIN"/>
    <property type="match status" value="1"/>
</dbReference>
<feature type="transmembrane region" description="Helical" evidence="10">
    <location>
        <begin position="333"/>
        <end position="355"/>
    </location>
</feature>
<comment type="similarity">
    <text evidence="9">Belongs to the monovalent cation:proton antiporter 2 (CPA2) transporter (TC 2.A.37) family. CHX (TC 2.A.37.4) subfamily.</text>
</comment>
<keyword evidence="6 10" id="KW-1133">Transmembrane helix</keyword>
<evidence type="ECO:0000256" key="7">
    <source>
        <dbReference type="ARBA" id="ARBA00023065"/>
    </source>
</evidence>
<keyword evidence="8 10" id="KW-0472">Membrane</keyword>
<dbReference type="InterPro" id="IPR050794">
    <property type="entry name" value="CPA2_transporter"/>
</dbReference>
<feature type="transmembrane region" description="Helical" evidence="10">
    <location>
        <begin position="186"/>
        <end position="207"/>
    </location>
</feature>
<reference evidence="14 15" key="1">
    <citation type="journal article" date="2020" name="Mol. Biol. Evol.">
        <title>Distinct Expression and Methylation Patterns for Genes with Different Fates following a Single Whole-Genome Duplication in Flowering Plants.</title>
        <authorList>
            <person name="Shi T."/>
            <person name="Rahmani R.S."/>
            <person name="Gugger P.F."/>
            <person name="Wang M."/>
            <person name="Li H."/>
            <person name="Zhang Y."/>
            <person name="Li Z."/>
            <person name="Wang Q."/>
            <person name="Van de Peer Y."/>
            <person name="Marchal K."/>
            <person name="Chen J."/>
        </authorList>
    </citation>
    <scope>NUCLEOTIDE SEQUENCE [LARGE SCALE GENOMIC DNA]</scope>
    <source>
        <tissue evidence="14">Leaf</tissue>
    </source>
</reference>
<evidence type="ECO:0008006" key="16">
    <source>
        <dbReference type="Google" id="ProtNLM"/>
    </source>
</evidence>
<dbReference type="AlphaFoldDB" id="A0A822XXK1"/>
<dbReference type="GO" id="GO:0016020">
    <property type="term" value="C:membrane"/>
    <property type="evidence" value="ECO:0007669"/>
    <property type="project" value="UniProtKB-SubCell"/>
</dbReference>
<dbReference type="GO" id="GO:1902600">
    <property type="term" value="P:proton transmembrane transport"/>
    <property type="evidence" value="ECO:0007669"/>
    <property type="project" value="InterPro"/>
</dbReference>
<evidence type="ECO:0000256" key="2">
    <source>
        <dbReference type="ARBA" id="ARBA00022448"/>
    </source>
</evidence>
<protein>
    <recommendedName>
        <fullName evidence="16">Cation/H(+) antiporter 15-like</fullName>
    </recommendedName>
</protein>
<proteinExistence type="inferred from homology"/>
<keyword evidence="2" id="KW-0813">Transport</keyword>
<dbReference type="PANTHER" id="PTHR32468">
    <property type="entry name" value="CATION/H + ANTIPORTER"/>
    <property type="match status" value="1"/>
</dbReference>
<dbReference type="GO" id="GO:0006813">
    <property type="term" value="P:potassium ion transport"/>
    <property type="evidence" value="ECO:0007669"/>
    <property type="project" value="UniProtKB-KW"/>
</dbReference>
<dbReference type="Gene3D" id="1.20.1530.20">
    <property type="match status" value="1"/>
</dbReference>
<feature type="transmembrane region" description="Helical" evidence="10">
    <location>
        <begin position="475"/>
        <end position="494"/>
    </location>
</feature>
<evidence type="ECO:0000256" key="4">
    <source>
        <dbReference type="ARBA" id="ARBA00022692"/>
    </source>
</evidence>
<keyword evidence="5" id="KW-0630">Potassium</keyword>
<keyword evidence="15" id="KW-1185">Reference proteome</keyword>
<feature type="transmembrane region" description="Helical" evidence="10">
    <location>
        <begin position="289"/>
        <end position="313"/>
    </location>
</feature>
<evidence type="ECO:0000313" key="14">
    <source>
        <dbReference type="EMBL" id="DAD26364.1"/>
    </source>
</evidence>
<dbReference type="Pfam" id="PF00999">
    <property type="entry name" value="Na_H_Exchanger"/>
    <property type="match status" value="1"/>
</dbReference>
<sequence length="797" mass="87558">MATAWLSSSDWAPIETRTSNRTFLCIDPFHISSGGIWTTLNNRVTGNVDNNPLHFSLPNLAAQIVTVLMVTRTIHFLLRPLRPPSIVSQIIGGILLGPSCLGRFKRFRDNLFPFRSIPVLSTIGTLGLALFHFLMGVKMDLSIIKTSGRRAVLVGLLSIIVPSFLGVVSSVVLTKAFSMDSYMRKALSFVGAAESIVAFPVVATLLTDLRIINTEMGQLALSSSIINDIFNVSFAMVSTNLKLGRISRRILLYALSANVGYLIFVVFVIRPIMLWVVRNTPEGKPVKKAYIRFILVVALMSSFCSIIMGHNAYMGPLLLGLAVPDGPPLGSALVDRLESFVSGLMLPLFLTVSGLRTNFYKIQGFKFVGALALVMLTANFGKLTAATLSLLYFKAPLTEALCLGFIMSSKGIVEMSIYNVWKDEKILDEGLFSVLVMSVALAATFMPMFATVFYNRSIEYADIRRQRNIPRHKQIRIMVCILTHENVAIMIRMLQASNPSIRKPIHVCTLHLIQLVGRASPVLLCHTTSMKPKPSPSERIINVFHCFERSLCGAITFQAFSAMSPRELMHNDIWKIAHQEDISLIILPFHKTCEIGGTLQQASGSAAFGAAVRNLNLNVLATAPCSVGLIIDRGLFAASTTAMSLEQLSLRVAVIFLGGADDRGALLHASRMVEGPTTASLQVTQLILSDCSNPNDWNVKFDTAAITNFKSTTSHCKNVFFREEVVEDEEQMVKIIRSIHTSSDLILVGRRHTMESQIMAGIGEWSEFPELGVIGDVLASSDTDGRFSVLVWQHQAG</sequence>
<dbReference type="Proteomes" id="UP000607653">
    <property type="component" value="Unassembled WGS sequence"/>
</dbReference>
<organism evidence="14 15">
    <name type="scientific">Nelumbo nucifera</name>
    <name type="common">Sacred lotus</name>
    <dbReference type="NCBI Taxonomy" id="4432"/>
    <lineage>
        <taxon>Eukaryota</taxon>
        <taxon>Viridiplantae</taxon>
        <taxon>Streptophyta</taxon>
        <taxon>Embryophyta</taxon>
        <taxon>Tracheophyta</taxon>
        <taxon>Spermatophyta</taxon>
        <taxon>Magnoliopsida</taxon>
        <taxon>Proteales</taxon>
        <taxon>Nelumbonaceae</taxon>
        <taxon>Nelumbo</taxon>
    </lineage>
</organism>
<feature type="transmembrane region" description="Helical" evidence="10">
    <location>
        <begin position="151"/>
        <end position="174"/>
    </location>
</feature>
<evidence type="ECO:0000259" key="11">
    <source>
        <dbReference type="Pfam" id="PF00999"/>
    </source>
</evidence>
<feature type="domain" description="Cation/H(+) antiporter central" evidence="12">
    <location>
        <begin position="507"/>
        <end position="637"/>
    </location>
</feature>
<name>A0A822XXK1_NELNU</name>
<feature type="transmembrane region" description="Helical" evidence="10">
    <location>
        <begin position="116"/>
        <end position="139"/>
    </location>
</feature>
<accession>A0A822XXK1</accession>
<feature type="transmembrane region" description="Helical" evidence="10">
    <location>
        <begin position="367"/>
        <end position="393"/>
    </location>
</feature>
<dbReference type="InterPro" id="IPR057290">
    <property type="entry name" value="CHX17_C"/>
</dbReference>
<feature type="domain" description="Cation/H(+) antiporter C-terminal" evidence="13">
    <location>
        <begin position="649"/>
        <end position="796"/>
    </location>
</feature>
<dbReference type="Pfam" id="PF23259">
    <property type="entry name" value="CHX17_C"/>
    <property type="match status" value="1"/>
</dbReference>
<evidence type="ECO:0000256" key="8">
    <source>
        <dbReference type="ARBA" id="ARBA00023136"/>
    </source>
</evidence>